<organism evidence="1">
    <name type="scientific">marine sediment metagenome</name>
    <dbReference type="NCBI Taxonomy" id="412755"/>
    <lineage>
        <taxon>unclassified sequences</taxon>
        <taxon>metagenomes</taxon>
        <taxon>ecological metagenomes</taxon>
    </lineage>
</organism>
<gene>
    <name evidence="1" type="ORF">LCGC14_2270350</name>
</gene>
<comment type="caution">
    <text evidence="1">The sequence shown here is derived from an EMBL/GenBank/DDBJ whole genome shotgun (WGS) entry which is preliminary data.</text>
</comment>
<sequence>MEHIKNGVEFSDMDDETKDKLIREMCFDPCDPCKEDVICDDCDHYKNRFVEGETK</sequence>
<evidence type="ECO:0000313" key="1">
    <source>
        <dbReference type="EMBL" id="KKL53939.1"/>
    </source>
</evidence>
<name>A0A0F9CXH0_9ZZZZ</name>
<dbReference type="AlphaFoldDB" id="A0A0F9CXH0"/>
<protein>
    <submittedName>
        <fullName evidence="1">Uncharacterized protein</fullName>
    </submittedName>
</protein>
<accession>A0A0F9CXH0</accession>
<reference evidence="1" key="1">
    <citation type="journal article" date="2015" name="Nature">
        <title>Complex archaea that bridge the gap between prokaryotes and eukaryotes.</title>
        <authorList>
            <person name="Spang A."/>
            <person name="Saw J.H."/>
            <person name="Jorgensen S.L."/>
            <person name="Zaremba-Niedzwiedzka K."/>
            <person name="Martijn J."/>
            <person name="Lind A.E."/>
            <person name="van Eijk R."/>
            <person name="Schleper C."/>
            <person name="Guy L."/>
            <person name="Ettema T.J."/>
        </authorList>
    </citation>
    <scope>NUCLEOTIDE SEQUENCE</scope>
</reference>
<dbReference type="EMBL" id="LAZR01031372">
    <property type="protein sequence ID" value="KKL53939.1"/>
    <property type="molecule type" value="Genomic_DNA"/>
</dbReference>
<proteinExistence type="predicted"/>